<dbReference type="InterPro" id="IPR050448">
    <property type="entry name" value="OpgB/LTA_synthase_biosynth"/>
</dbReference>
<dbReference type="PANTHER" id="PTHR47371">
    <property type="entry name" value="LIPOTEICHOIC ACID SYNTHASE"/>
    <property type="match status" value="1"/>
</dbReference>
<keyword evidence="9" id="KW-0464">Manganese</keyword>
<keyword evidence="14" id="KW-1185">Reference proteome</keyword>
<dbReference type="InterPro" id="IPR017850">
    <property type="entry name" value="Alkaline_phosphatase_core_sf"/>
</dbReference>
<evidence type="ECO:0000256" key="5">
    <source>
        <dbReference type="ARBA" id="ARBA00022692"/>
    </source>
</evidence>
<dbReference type="PANTHER" id="PTHR47371:SF3">
    <property type="entry name" value="PHOSPHOGLYCEROL TRANSFERASE I"/>
    <property type="match status" value="1"/>
</dbReference>
<feature type="binding site" evidence="9">
    <location>
        <position position="424"/>
    </location>
    <ligand>
        <name>substrate</name>
    </ligand>
</feature>
<evidence type="ECO:0000256" key="4">
    <source>
        <dbReference type="ARBA" id="ARBA00022475"/>
    </source>
</evidence>
<feature type="transmembrane region" description="Helical" evidence="11">
    <location>
        <begin position="49"/>
        <end position="71"/>
    </location>
</feature>
<comment type="caution">
    <text evidence="13">The sequence shown here is derived from an EMBL/GenBank/DDBJ whole genome shotgun (WGS) entry which is preliminary data.</text>
</comment>
<comment type="pathway">
    <text evidence="2">Cell wall biogenesis; lipoteichoic acid biosynthesis.</text>
</comment>
<dbReference type="PIRSF" id="PIRSF005091">
    <property type="entry name" value="Mmb_sulf_HI1246"/>
    <property type="match status" value="1"/>
</dbReference>
<sequence>MTKKFKTKKPLNKKILIMIGFFILLYFKSTIFTFIGASDSGTSINAIGIQIYLIIPHLAILGLIIFPALLFKEKGRTRYLICIDIIYSILLIADLWYYRASGYYLGFKYIVYSDLFNPLGRSLFNPNIIDLILLIDIPIIILASYRIKDKLNIKRNIKNAIIGLGTCLIIVLSWHYLFDIKRIAGGTVRFMQEDWDASWNPSTRAMYRSPLGDHFYEGYTTLKKTMVKDDDEKKVEAEEWLKWNDEDLPDNEYKGLAKGKNVVFLQIEALEDFVINQKVYNQEITPNLNKIVKEGLYFNNIYEQNNAGNSIDCDVMANASMLTLGDSITLLTHPEVKYNSLARVLGEDGYTTVSSHVERAGDWDWLEAHKAALGFQTSWDINEYNVDEYVGFGLSDKSLYTQFSDKISKLQEPFFATVPTLSSHGPFDIKDQYRELDLPEALDSNKLGGYFQSIYYADKQIGAFLEMLEEKGLMENTIVVIYGDHGGIHKYYMEDVEASDMPGDWWQEYEKQIPFIVYGKDLPANTIESVGGHIDIMPTVSYLLGVETNNTPMGRNLLNTNRNATVIKGGTVVGTPTEEEKVKLEQAYDVADYLIKSNYFEKSGKVD</sequence>
<feature type="binding site" evidence="10">
    <location>
        <position position="484"/>
    </location>
    <ligand>
        <name>Mn(2+)</name>
        <dbReference type="ChEBI" id="CHEBI:29035"/>
    </ligand>
</feature>
<protein>
    <submittedName>
        <fullName evidence="13">Lipoteichoic acid synthase 1</fullName>
    </submittedName>
</protein>
<dbReference type="AlphaFoldDB" id="A0A2T0B7V4"/>
<dbReference type="CDD" id="cd16015">
    <property type="entry name" value="LTA_synthase"/>
    <property type="match status" value="1"/>
</dbReference>
<evidence type="ECO:0000256" key="6">
    <source>
        <dbReference type="ARBA" id="ARBA00022989"/>
    </source>
</evidence>
<evidence type="ECO:0000256" key="3">
    <source>
        <dbReference type="ARBA" id="ARBA00009983"/>
    </source>
</evidence>
<dbReference type="InterPro" id="IPR000917">
    <property type="entry name" value="Sulfatase_N"/>
</dbReference>
<dbReference type="OrthoDB" id="5901192at2"/>
<dbReference type="Pfam" id="PF00884">
    <property type="entry name" value="Sulfatase"/>
    <property type="match status" value="1"/>
</dbReference>
<evidence type="ECO:0000256" key="11">
    <source>
        <dbReference type="SAM" id="Phobius"/>
    </source>
</evidence>
<name>A0A2T0B7V4_9CLOT</name>
<feature type="transmembrane region" description="Helical" evidence="11">
    <location>
        <begin position="128"/>
        <end position="147"/>
    </location>
</feature>
<dbReference type="Gene3D" id="3.30.1120.170">
    <property type="match status" value="1"/>
</dbReference>
<evidence type="ECO:0000256" key="8">
    <source>
        <dbReference type="PIRSR" id="PIRSR005091-1"/>
    </source>
</evidence>
<dbReference type="GO" id="GO:0005886">
    <property type="term" value="C:plasma membrane"/>
    <property type="evidence" value="ECO:0007669"/>
    <property type="project" value="UniProtKB-SubCell"/>
</dbReference>
<evidence type="ECO:0000256" key="2">
    <source>
        <dbReference type="ARBA" id="ARBA00004936"/>
    </source>
</evidence>
<feature type="domain" description="Sulfatase N-terminal" evidence="12">
    <location>
        <begin position="260"/>
        <end position="546"/>
    </location>
</feature>
<dbReference type="RefSeq" id="WP_106061039.1">
    <property type="nucleotide sequence ID" value="NZ_PVXQ01000051.1"/>
</dbReference>
<evidence type="ECO:0000256" key="7">
    <source>
        <dbReference type="ARBA" id="ARBA00023136"/>
    </source>
</evidence>
<dbReference type="Proteomes" id="UP000239471">
    <property type="component" value="Unassembled WGS sequence"/>
</dbReference>
<feature type="binding site" evidence="10">
    <location>
        <position position="485"/>
    </location>
    <ligand>
        <name>Mn(2+)</name>
        <dbReference type="ChEBI" id="CHEBI:29035"/>
    </ligand>
</feature>
<comment type="subcellular location">
    <subcellularLocation>
        <location evidence="1">Cell membrane</location>
        <topology evidence="1">Multi-pass membrane protein</topology>
    </subcellularLocation>
</comment>
<dbReference type="GO" id="GO:0046872">
    <property type="term" value="F:metal ion binding"/>
    <property type="evidence" value="ECO:0007669"/>
    <property type="project" value="UniProtKB-KW"/>
</dbReference>
<dbReference type="Gene3D" id="3.40.720.10">
    <property type="entry name" value="Alkaline Phosphatase, subunit A"/>
    <property type="match status" value="1"/>
</dbReference>
<reference evidence="13 14" key="1">
    <citation type="submission" date="2018-03" db="EMBL/GenBank/DDBJ databases">
        <title>Genome sequence of Clostridium vincentii DSM 10228.</title>
        <authorList>
            <person name="Poehlein A."/>
            <person name="Daniel R."/>
        </authorList>
    </citation>
    <scope>NUCLEOTIDE SEQUENCE [LARGE SCALE GENOMIC DNA]</scope>
    <source>
        <strain evidence="13 14">DSM 10228</strain>
    </source>
</reference>
<proteinExistence type="inferred from homology"/>
<feature type="transmembrane region" description="Helical" evidence="11">
    <location>
        <begin position="15"/>
        <end position="37"/>
    </location>
</feature>
<dbReference type="SUPFAM" id="SSF53649">
    <property type="entry name" value="Alkaline phosphatase-like"/>
    <property type="match status" value="1"/>
</dbReference>
<evidence type="ECO:0000256" key="1">
    <source>
        <dbReference type="ARBA" id="ARBA00004651"/>
    </source>
</evidence>
<feature type="active site" evidence="8">
    <location>
        <position position="310"/>
    </location>
</feature>
<organism evidence="13 14">
    <name type="scientific">Clostridium vincentii</name>
    <dbReference type="NCBI Taxonomy" id="52704"/>
    <lineage>
        <taxon>Bacteria</taxon>
        <taxon>Bacillati</taxon>
        <taxon>Bacillota</taxon>
        <taxon>Clostridia</taxon>
        <taxon>Eubacteriales</taxon>
        <taxon>Clostridiaceae</taxon>
        <taxon>Clostridium</taxon>
    </lineage>
</organism>
<evidence type="ECO:0000313" key="13">
    <source>
        <dbReference type="EMBL" id="PRR79978.1"/>
    </source>
</evidence>
<feature type="transmembrane region" description="Helical" evidence="11">
    <location>
        <begin position="159"/>
        <end position="178"/>
    </location>
</feature>
<feature type="transmembrane region" description="Helical" evidence="11">
    <location>
        <begin position="78"/>
        <end position="98"/>
    </location>
</feature>
<feature type="binding site" evidence="10">
    <location>
        <position position="268"/>
    </location>
    <ligand>
        <name>Mn(2+)</name>
        <dbReference type="ChEBI" id="CHEBI:29035"/>
    </ligand>
</feature>
<comment type="similarity">
    <text evidence="3">Belongs to the LTA synthase family.</text>
</comment>
<keyword evidence="9" id="KW-0479">Metal-binding</keyword>
<keyword evidence="5 11" id="KW-0812">Transmembrane</keyword>
<accession>A0A2T0B7V4</accession>
<dbReference type="EMBL" id="PVXQ01000051">
    <property type="protein sequence ID" value="PRR79978.1"/>
    <property type="molecule type" value="Genomic_DNA"/>
</dbReference>
<evidence type="ECO:0000259" key="12">
    <source>
        <dbReference type="Pfam" id="PF00884"/>
    </source>
</evidence>
<keyword evidence="6 11" id="KW-1133">Transmembrane helix</keyword>
<dbReference type="InterPro" id="IPR012160">
    <property type="entry name" value="LtaS-like"/>
</dbReference>
<evidence type="ECO:0000256" key="9">
    <source>
        <dbReference type="PIRSR" id="PIRSR005091-2"/>
    </source>
</evidence>
<keyword evidence="7 11" id="KW-0472">Membrane</keyword>
<evidence type="ECO:0000256" key="10">
    <source>
        <dbReference type="PIRSR" id="PIRSR005091-3"/>
    </source>
</evidence>
<evidence type="ECO:0000313" key="14">
    <source>
        <dbReference type="Proteomes" id="UP000239471"/>
    </source>
</evidence>
<keyword evidence="4" id="KW-1003">Cell membrane</keyword>
<gene>
    <name evidence="13" type="primary">ltaS1_2</name>
    <name evidence="13" type="ORF">CLVI_31650</name>
</gene>